<evidence type="ECO:0000313" key="2">
    <source>
        <dbReference type="EMBL" id="GMA38623.1"/>
    </source>
</evidence>
<proteinExistence type="predicted"/>
<dbReference type="SUPFAM" id="SSF53335">
    <property type="entry name" value="S-adenosyl-L-methionine-dependent methyltransferases"/>
    <property type="match status" value="1"/>
</dbReference>
<gene>
    <name evidence="2" type="ORF">GCM10025883_06680</name>
</gene>
<evidence type="ECO:0000259" key="1">
    <source>
        <dbReference type="Pfam" id="PF08241"/>
    </source>
</evidence>
<reference evidence="3" key="1">
    <citation type="journal article" date="2019" name="Int. J. Syst. Evol. Microbiol.">
        <title>The Global Catalogue of Microorganisms (GCM) 10K type strain sequencing project: providing services to taxonomists for standard genome sequencing and annotation.</title>
        <authorList>
            <consortium name="The Broad Institute Genomics Platform"/>
            <consortium name="The Broad Institute Genome Sequencing Center for Infectious Disease"/>
            <person name="Wu L."/>
            <person name="Ma J."/>
        </authorList>
    </citation>
    <scope>NUCLEOTIDE SEQUENCE [LARGE SCALE GENOMIC DNA]</scope>
    <source>
        <strain evidence="3">NBRC 113072</strain>
    </source>
</reference>
<keyword evidence="3" id="KW-1185">Reference proteome</keyword>
<accession>A0ABQ6IN43</accession>
<dbReference type="Pfam" id="PF08241">
    <property type="entry name" value="Methyltransf_11"/>
    <property type="match status" value="1"/>
</dbReference>
<sequence length="243" mass="27754">MKRHNGFPPRFQRLRRFRYATRVLRELRGSHTRECNMCGHVGHFQAQGFPPRPDAQCIRCGSVERHRLFMLVQSEQQVVRPEDRVLHFAPEPEMARMLRGFAREYISADIRPGAADRVLDITAIDLPDASVDVVVASHVLEHVDDDRGALREIRRVLAPGGRALIMVPIVEGWADTYEDSSITTDAGRLEHFGRHDHVRHYGRDLRTRIRDAGFDLTEHPGTPDQTLRHALLHGETVFVARPA</sequence>
<dbReference type="EMBL" id="BSUO01000001">
    <property type="protein sequence ID" value="GMA38623.1"/>
    <property type="molecule type" value="Genomic_DNA"/>
</dbReference>
<dbReference type="RefSeq" id="WP_284302677.1">
    <property type="nucleotide sequence ID" value="NZ_BSUO01000001.1"/>
</dbReference>
<evidence type="ECO:0000313" key="3">
    <source>
        <dbReference type="Proteomes" id="UP001157126"/>
    </source>
</evidence>
<feature type="domain" description="Methyltransferase type 11" evidence="1">
    <location>
        <begin position="117"/>
        <end position="165"/>
    </location>
</feature>
<dbReference type="InterPro" id="IPR013216">
    <property type="entry name" value="Methyltransf_11"/>
</dbReference>
<dbReference type="CDD" id="cd02440">
    <property type="entry name" value="AdoMet_MTases"/>
    <property type="match status" value="1"/>
</dbReference>
<name>A0ABQ6IN43_9MICO</name>
<protein>
    <recommendedName>
        <fullName evidence="1">Methyltransferase type 11 domain-containing protein</fullName>
    </recommendedName>
</protein>
<organism evidence="2 3">
    <name type="scientific">Mobilicoccus caccae</name>
    <dbReference type="NCBI Taxonomy" id="1859295"/>
    <lineage>
        <taxon>Bacteria</taxon>
        <taxon>Bacillati</taxon>
        <taxon>Actinomycetota</taxon>
        <taxon>Actinomycetes</taxon>
        <taxon>Micrococcales</taxon>
        <taxon>Dermatophilaceae</taxon>
        <taxon>Mobilicoccus</taxon>
    </lineage>
</organism>
<dbReference type="InterPro" id="IPR029063">
    <property type="entry name" value="SAM-dependent_MTases_sf"/>
</dbReference>
<dbReference type="Proteomes" id="UP001157126">
    <property type="component" value="Unassembled WGS sequence"/>
</dbReference>
<comment type="caution">
    <text evidence="2">The sequence shown here is derived from an EMBL/GenBank/DDBJ whole genome shotgun (WGS) entry which is preliminary data.</text>
</comment>
<dbReference type="Gene3D" id="3.40.50.150">
    <property type="entry name" value="Vaccinia Virus protein VP39"/>
    <property type="match status" value="1"/>
</dbReference>